<accession>A0A392PUJ5</accession>
<evidence type="ECO:0008006" key="3">
    <source>
        <dbReference type="Google" id="ProtNLM"/>
    </source>
</evidence>
<feature type="non-terminal residue" evidence="1">
    <location>
        <position position="116"/>
    </location>
</feature>
<dbReference type="EMBL" id="LXQA010095331">
    <property type="protein sequence ID" value="MCI15179.1"/>
    <property type="molecule type" value="Genomic_DNA"/>
</dbReference>
<dbReference type="Proteomes" id="UP000265520">
    <property type="component" value="Unassembled WGS sequence"/>
</dbReference>
<reference evidence="1 2" key="1">
    <citation type="journal article" date="2018" name="Front. Plant Sci.">
        <title>Red Clover (Trifolium pratense) and Zigzag Clover (T. medium) - A Picture of Genomic Similarities and Differences.</title>
        <authorList>
            <person name="Dluhosova J."/>
            <person name="Istvanek J."/>
            <person name="Nedelnik J."/>
            <person name="Repkova J."/>
        </authorList>
    </citation>
    <scope>NUCLEOTIDE SEQUENCE [LARGE SCALE GENOMIC DNA]</scope>
    <source>
        <strain evidence="2">cv. 10/8</strain>
        <tissue evidence="1">Leaf</tissue>
    </source>
</reference>
<sequence length="116" mass="13535">MNIDYNAFELVIEQPVDFEALKVNGYEVDEYFTKQGWSKYFEILNGPVYPILVKDFWPRCEFVDEIDADREYALKVAENPEKNKNKTRKELGLRDFTETKIRSGVSGSEIVLTQSN</sequence>
<evidence type="ECO:0000313" key="1">
    <source>
        <dbReference type="EMBL" id="MCI15179.1"/>
    </source>
</evidence>
<name>A0A392PUJ5_9FABA</name>
<dbReference type="AlphaFoldDB" id="A0A392PUJ5"/>
<proteinExistence type="predicted"/>
<keyword evidence="2" id="KW-1185">Reference proteome</keyword>
<organism evidence="1 2">
    <name type="scientific">Trifolium medium</name>
    <dbReference type="NCBI Taxonomy" id="97028"/>
    <lineage>
        <taxon>Eukaryota</taxon>
        <taxon>Viridiplantae</taxon>
        <taxon>Streptophyta</taxon>
        <taxon>Embryophyta</taxon>
        <taxon>Tracheophyta</taxon>
        <taxon>Spermatophyta</taxon>
        <taxon>Magnoliopsida</taxon>
        <taxon>eudicotyledons</taxon>
        <taxon>Gunneridae</taxon>
        <taxon>Pentapetalae</taxon>
        <taxon>rosids</taxon>
        <taxon>fabids</taxon>
        <taxon>Fabales</taxon>
        <taxon>Fabaceae</taxon>
        <taxon>Papilionoideae</taxon>
        <taxon>50 kb inversion clade</taxon>
        <taxon>NPAAA clade</taxon>
        <taxon>Hologalegina</taxon>
        <taxon>IRL clade</taxon>
        <taxon>Trifolieae</taxon>
        <taxon>Trifolium</taxon>
    </lineage>
</organism>
<protein>
    <recommendedName>
        <fullName evidence="3">Cullin-like protein</fullName>
    </recommendedName>
</protein>
<comment type="caution">
    <text evidence="1">The sequence shown here is derived from an EMBL/GenBank/DDBJ whole genome shotgun (WGS) entry which is preliminary data.</text>
</comment>
<evidence type="ECO:0000313" key="2">
    <source>
        <dbReference type="Proteomes" id="UP000265520"/>
    </source>
</evidence>